<comment type="caution">
    <text evidence="1">The sequence shown here is derived from an EMBL/GenBank/DDBJ whole genome shotgun (WGS) entry which is preliminary data.</text>
</comment>
<evidence type="ECO:0000313" key="2">
    <source>
        <dbReference type="Proteomes" id="UP000256661"/>
    </source>
</evidence>
<dbReference type="AlphaFoldDB" id="A0A3D9SXP0"/>
<accession>A0A3D9SXP0</accession>
<protein>
    <submittedName>
        <fullName evidence="1">Uncharacterized protein</fullName>
    </submittedName>
</protein>
<dbReference type="Proteomes" id="UP000256661">
    <property type="component" value="Unassembled WGS sequence"/>
</dbReference>
<dbReference type="OrthoDB" id="9780884at2"/>
<name>A0A3D9SXP0_9ACTN</name>
<proteinExistence type="predicted"/>
<dbReference type="RefSeq" id="WP_147312448.1">
    <property type="nucleotide sequence ID" value="NZ_QTTT01000001.1"/>
</dbReference>
<gene>
    <name evidence="1" type="ORF">DFJ69_5860</name>
</gene>
<evidence type="ECO:0000313" key="1">
    <source>
        <dbReference type="EMBL" id="REF00328.1"/>
    </source>
</evidence>
<dbReference type="EMBL" id="QTTT01000001">
    <property type="protein sequence ID" value="REF00328.1"/>
    <property type="molecule type" value="Genomic_DNA"/>
</dbReference>
<keyword evidence="2" id="KW-1185">Reference proteome</keyword>
<organism evidence="1 2">
    <name type="scientific">Thermomonospora umbrina</name>
    <dbReference type="NCBI Taxonomy" id="111806"/>
    <lineage>
        <taxon>Bacteria</taxon>
        <taxon>Bacillati</taxon>
        <taxon>Actinomycetota</taxon>
        <taxon>Actinomycetes</taxon>
        <taxon>Streptosporangiales</taxon>
        <taxon>Thermomonosporaceae</taxon>
        <taxon>Thermomonospora</taxon>
    </lineage>
</organism>
<reference evidence="1 2" key="1">
    <citation type="submission" date="2018-08" db="EMBL/GenBank/DDBJ databases">
        <title>Sequencing the genomes of 1000 actinobacteria strains.</title>
        <authorList>
            <person name="Klenk H.-P."/>
        </authorList>
    </citation>
    <scope>NUCLEOTIDE SEQUENCE [LARGE SCALE GENOMIC DNA]</scope>
    <source>
        <strain evidence="1 2">DSM 43927</strain>
    </source>
</reference>
<sequence>MSKKSDEYFARRTAESIGKKVRNLDGSMTGVIVSGDFKAGRWDVQHEDGRVTTHNGPDLFTVGDDGCPGCRYCSSRRCIR</sequence>